<keyword evidence="1" id="KW-0548">Nucleotidyltransferase</keyword>
<reference evidence="1 2" key="1">
    <citation type="journal article" date="2021" name="Elife">
        <title>Chloroplast acquisition without the gene transfer in kleptoplastic sea slugs, Plakobranchus ocellatus.</title>
        <authorList>
            <person name="Maeda T."/>
            <person name="Takahashi S."/>
            <person name="Yoshida T."/>
            <person name="Shimamura S."/>
            <person name="Takaki Y."/>
            <person name="Nagai Y."/>
            <person name="Toyoda A."/>
            <person name="Suzuki Y."/>
            <person name="Arimoto A."/>
            <person name="Ishii H."/>
            <person name="Satoh N."/>
            <person name="Nishiyama T."/>
            <person name="Hasebe M."/>
            <person name="Maruyama T."/>
            <person name="Minagawa J."/>
            <person name="Obokata J."/>
            <person name="Shigenobu S."/>
        </authorList>
    </citation>
    <scope>NUCLEOTIDE SEQUENCE [LARGE SCALE GENOMIC DNA]</scope>
</reference>
<comment type="caution">
    <text evidence="1">The sequence shown here is derived from an EMBL/GenBank/DDBJ whole genome shotgun (WGS) entry which is preliminary data.</text>
</comment>
<keyword evidence="1" id="KW-0808">Transferase</keyword>
<evidence type="ECO:0000313" key="2">
    <source>
        <dbReference type="Proteomes" id="UP000762676"/>
    </source>
</evidence>
<sequence length="207" mass="23953">MHNRVLRELASVISTAKGQFNPTPPSFTIITTKGGTKTWHGRLNTVVPKKGRLDLCDDWVLSADLSEWDKHLVVIRRTTLKPDIVIHLPSTQQFIMVELAVLSKSRMKKRLHLKKKEKYKHLTRELVENGYRAKIMPIDIGTKGFVGSSAYNLLSKLLINVYKQTKALKLLAETAEKSFCWIWSRRNQQLLQNDQKCFNLRELSWLK</sequence>
<dbReference type="EMBL" id="BMAT01010021">
    <property type="protein sequence ID" value="GFS18672.1"/>
    <property type="molecule type" value="Genomic_DNA"/>
</dbReference>
<keyword evidence="2" id="KW-1185">Reference proteome</keyword>
<name>A0AAV4JCH5_9GAST</name>
<protein>
    <submittedName>
        <fullName evidence="1">Reverse transcriptase</fullName>
    </submittedName>
</protein>
<dbReference type="GO" id="GO:0003964">
    <property type="term" value="F:RNA-directed DNA polymerase activity"/>
    <property type="evidence" value="ECO:0007669"/>
    <property type="project" value="UniProtKB-KW"/>
</dbReference>
<dbReference type="Proteomes" id="UP000762676">
    <property type="component" value="Unassembled WGS sequence"/>
</dbReference>
<dbReference type="AlphaFoldDB" id="A0AAV4JCH5"/>
<evidence type="ECO:0000313" key="1">
    <source>
        <dbReference type="EMBL" id="GFS18672.1"/>
    </source>
</evidence>
<gene>
    <name evidence="1" type="ORF">ElyMa_005012400</name>
</gene>
<keyword evidence="1" id="KW-0695">RNA-directed DNA polymerase</keyword>
<organism evidence="1 2">
    <name type="scientific">Elysia marginata</name>
    <dbReference type="NCBI Taxonomy" id="1093978"/>
    <lineage>
        <taxon>Eukaryota</taxon>
        <taxon>Metazoa</taxon>
        <taxon>Spiralia</taxon>
        <taxon>Lophotrochozoa</taxon>
        <taxon>Mollusca</taxon>
        <taxon>Gastropoda</taxon>
        <taxon>Heterobranchia</taxon>
        <taxon>Euthyneura</taxon>
        <taxon>Panpulmonata</taxon>
        <taxon>Sacoglossa</taxon>
        <taxon>Placobranchoidea</taxon>
        <taxon>Plakobranchidae</taxon>
        <taxon>Elysia</taxon>
    </lineage>
</organism>
<accession>A0AAV4JCH5</accession>
<proteinExistence type="predicted"/>